<gene>
    <name evidence="1" type="ORF">CLUMA_CG010688</name>
</gene>
<dbReference type="EMBL" id="CVRI01000047">
    <property type="protein sequence ID" value="CRK97293.1"/>
    <property type="molecule type" value="Genomic_DNA"/>
</dbReference>
<sequence>MNENCYDICLVKEQQFRSRSNDKANKPHSDNNVCSTSEISDIPLGECEFSQSISQSNKHVLLQTDSHWQHMMELIQQHIFLGMPKRLPN</sequence>
<reference evidence="1 2" key="1">
    <citation type="submission" date="2015-04" db="EMBL/GenBank/DDBJ databases">
        <authorList>
            <person name="Syromyatnikov M.Y."/>
            <person name="Popov V.N."/>
        </authorList>
    </citation>
    <scope>NUCLEOTIDE SEQUENCE [LARGE SCALE GENOMIC DNA]</scope>
</reference>
<dbReference type="Proteomes" id="UP000183832">
    <property type="component" value="Unassembled WGS sequence"/>
</dbReference>
<dbReference type="AlphaFoldDB" id="A0A1J1IAI3"/>
<keyword evidence="2" id="KW-1185">Reference proteome</keyword>
<organism evidence="1 2">
    <name type="scientific">Clunio marinus</name>
    <dbReference type="NCBI Taxonomy" id="568069"/>
    <lineage>
        <taxon>Eukaryota</taxon>
        <taxon>Metazoa</taxon>
        <taxon>Ecdysozoa</taxon>
        <taxon>Arthropoda</taxon>
        <taxon>Hexapoda</taxon>
        <taxon>Insecta</taxon>
        <taxon>Pterygota</taxon>
        <taxon>Neoptera</taxon>
        <taxon>Endopterygota</taxon>
        <taxon>Diptera</taxon>
        <taxon>Nematocera</taxon>
        <taxon>Chironomoidea</taxon>
        <taxon>Chironomidae</taxon>
        <taxon>Clunio</taxon>
    </lineage>
</organism>
<accession>A0A1J1IAI3</accession>
<protein>
    <submittedName>
        <fullName evidence="1">CLUMA_CG010688, isoform A</fullName>
    </submittedName>
</protein>
<evidence type="ECO:0000313" key="1">
    <source>
        <dbReference type="EMBL" id="CRK97293.1"/>
    </source>
</evidence>
<name>A0A1J1IAI3_9DIPT</name>
<proteinExistence type="predicted"/>
<evidence type="ECO:0000313" key="2">
    <source>
        <dbReference type="Proteomes" id="UP000183832"/>
    </source>
</evidence>